<dbReference type="OrthoDB" id="74360at2759"/>
<gene>
    <name evidence="4" type="ORF">LAESUDRAFT_731654</name>
</gene>
<dbReference type="InterPro" id="IPR032710">
    <property type="entry name" value="NTF2-like_dom_sf"/>
</dbReference>
<keyword evidence="5" id="KW-1185">Reference proteome</keyword>
<evidence type="ECO:0000313" key="5">
    <source>
        <dbReference type="Proteomes" id="UP000076871"/>
    </source>
</evidence>
<organism evidence="4 5">
    <name type="scientific">Laetiporus sulphureus 93-53</name>
    <dbReference type="NCBI Taxonomy" id="1314785"/>
    <lineage>
        <taxon>Eukaryota</taxon>
        <taxon>Fungi</taxon>
        <taxon>Dikarya</taxon>
        <taxon>Basidiomycota</taxon>
        <taxon>Agaricomycotina</taxon>
        <taxon>Agaricomycetes</taxon>
        <taxon>Polyporales</taxon>
        <taxon>Laetiporus</taxon>
    </lineage>
</organism>
<dbReference type="Gene3D" id="3.50.50.60">
    <property type="entry name" value="FAD/NAD(P)-binding domain"/>
    <property type="match status" value="1"/>
</dbReference>
<dbReference type="GeneID" id="63827115"/>
<dbReference type="RefSeq" id="XP_040758799.1">
    <property type="nucleotide sequence ID" value="XM_040910086.1"/>
</dbReference>
<dbReference type="PANTHER" id="PTHR43539">
    <property type="entry name" value="FLAVIN-BINDING MONOOXYGENASE-LIKE PROTEIN (AFU_ORTHOLOGUE AFUA_4G09220)"/>
    <property type="match status" value="1"/>
</dbReference>
<sequence>MVDLQDVADAWLTKFAVAVFSGDVAATVDCFIPNGWLRDVLIFTWDTRSLEGREKIAAYLQDTLSSAHISNFKLDEKPGLKPEHALDRAVATGFTFETPDRTGRGYAYLVKDDGSSEWKALSVFMMVEEIKDHEELGPELGVYGGHTLSWEEVNAARRAAIESDPYVVIIGAGQTGLNIAARFKQMNIPTIVVERNRRVGDQWRQRYPTLSLHTTRAHHTLLYQPYPLNWPKYTPRDKVADWLEQYVHSQDLIVWTNSHILPDPIYDVKEKRWHIVVSKDGSEVKLNPAHTVICVGTLGAPSIPDVPDRDVFQGDVIHASTYKGGEPYAGKKTIVVGAGNTSADICQDLSFRGAKSVTMVQRSSTCVVSSKTIAGVMSVAFPDGVPYEICDIKYWSMPLNLQRKMARAREALMWETEKDLHDQLKKGGLKLNMGRDGSGQHFLIYERSGGFWIDVGCGPLIGSGTVKVKQGVELKRLTKNGAVFTDDSEVEADLVVFATGYLDPRDSLKETFGKETIEQTSPLWGLDEEGEIRGAYRRSGHPGIWYGAGDFSMSRPLSKQLALQIKAIQLGMMPQ</sequence>
<dbReference type="Proteomes" id="UP000076871">
    <property type="component" value="Unassembled WGS sequence"/>
</dbReference>
<dbReference type="SUPFAM" id="SSF51905">
    <property type="entry name" value="FAD/NAD(P)-binding domain"/>
    <property type="match status" value="2"/>
</dbReference>
<reference evidence="4 5" key="1">
    <citation type="journal article" date="2016" name="Mol. Biol. Evol.">
        <title>Comparative Genomics of Early-Diverging Mushroom-Forming Fungi Provides Insights into the Origins of Lignocellulose Decay Capabilities.</title>
        <authorList>
            <person name="Nagy L.G."/>
            <person name="Riley R."/>
            <person name="Tritt A."/>
            <person name="Adam C."/>
            <person name="Daum C."/>
            <person name="Floudas D."/>
            <person name="Sun H."/>
            <person name="Yadav J.S."/>
            <person name="Pangilinan J."/>
            <person name="Larsson K.H."/>
            <person name="Matsuura K."/>
            <person name="Barry K."/>
            <person name="Labutti K."/>
            <person name="Kuo R."/>
            <person name="Ohm R.A."/>
            <person name="Bhattacharya S.S."/>
            <person name="Shirouzu T."/>
            <person name="Yoshinaga Y."/>
            <person name="Martin F.M."/>
            <person name="Grigoriev I.V."/>
            <person name="Hibbett D.S."/>
        </authorList>
    </citation>
    <scope>NUCLEOTIDE SEQUENCE [LARGE SCALE GENOMIC DNA]</scope>
    <source>
        <strain evidence="4 5">93-53</strain>
    </source>
</reference>
<evidence type="ECO:0000256" key="1">
    <source>
        <dbReference type="ARBA" id="ARBA00022630"/>
    </source>
</evidence>
<dbReference type="InParanoid" id="A0A165BHD9"/>
<dbReference type="Gene3D" id="3.10.450.50">
    <property type="match status" value="1"/>
</dbReference>
<dbReference type="Pfam" id="PF00743">
    <property type="entry name" value="FMO-like"/>
    <property type="match status" value="1"/>
</dbReference>
<dbReference type="GO" id="GO:0004499">
    <property type="term" value="F:N,N-dimethylaniline monooxygenase activity"/>
    <property type="evidence" value="ECO:0007669"/>
    <property type="project" value="InterPro"/>
</dbReference>
<protein>
    <submittedName>
        <fullName evidence="4">FAD/NAD-P-binding domain-containing protein</fullName>
    </submittedName>
</protein>
<dbReference type="InterPro" id="IPR020946">
    <property type="entry name" value="Flavin_mOase-like"/>
</dbReference>
<accession>A0A165BHD9</accession>
<name>A0A165BHD9_9APHY</name>
<dbReference type="AlphaFoldDB" id="A0A165BHD9"/>
<keyword evidence="2" id="KW-0274">FAD</keyword>
<dbReference type="GO" id="GO:0050661">
    <property type="term" value="F:NADP binding"/>
    <property type="evidence" value="ECO:0007669"/>
    <property type="project" value="InterPro"/>
</dbReference>
<evidence type="ECO:0000256" key="3">
    <source>
        <dbReference type="ARBA" id="ARBA00023002"/>
    </source>
</evidence>
<proteinExistence type="predicted"/>
<dbReference type="STRING" id="1314785.A0A165BHD9"/>
<dbReference type="PANTHER" id="PTHR43539:SF68">
    <property type="entry name" value="FLAVIN-BINDING MONOOXYGENASE-LIKE PROTEIN (AFU_ORTHOLOGUE AFUA_4G09220)"/>
    <property type="match status" value="1"/>
</dbReference>
<dbReference type="GO" id="GO:0050660">
    <property type="term" value="F:flavin adenine dinucleotide binding"/>
    <property type="evidence" value="ECO:0007669"/>
    <property type="project" value="InterPro"/>
</dbReference>
<dbReference type="InterPro" id="IPR036188">
    <property type="entry name" value="FAD/NAD-bd_sf"/>
</dbReference>
<keyword evidence="3" id="KW-0560">Oxidoreductase</keyword>
<dbReference type="InterPro" id="IPR050982">
    <property type="entry name" value="Auxin_biosynth/cation_transpt"/>
</dbReference>
<evidence type="ECO:0000313" key="4">
    <source>
        <dbReference type="EMBL" id="KZT01059.1"/>
    </source>
</evidence>
<dbReference type="EMBL" id="KV427671">
    <property type="protein sequence ID" value="KZT01059.1"/>
    <property type="molecule type" value="Genomic_DNA"/>
</dbReference>
<evidence type="ECO:0000256" key="2">
    <source>
        <dbReference type="ARBA" id="ARBA00022827"/>
    </source>
</evidence>
<dbReference type="SUPFAM" id="SSF54427">
    <property type="entry name" value="NTF2-like"/>
    <property type="match status" value="1"/>
</dbReference>
<keyword evidence="1" id="KW-0285">Flavoprotein</keyword>